<evidence type="ECO:0000313" key="8">
    <source>
        <dbReference type="Proteomes" id="UP001610335"/>
    </source>
</evidence>
<evidence type="ECO:0000313" key="7">
    <source>
        <dbReference type="EMBL" id="KAL2834373.1"/>
    </source>
</evidence>
<dbReference type="EMBL" id="JBFXLS010000002">
    <property type="protein sequence ID" value="KAL2834373.1"/>
    <property type="molecule type" value="Genomic_DNA"/>
</dbReference>
<dbReference type="Proteomes" id="UP001610335">
    <property type="component" value="Unassembled WGS sequence"/>
</dbReference>
<organism evidence="7 8">
    <name type="scientific">Aspergillus cavernicola</name>
    <dbReference type="NCBI Taxonomy" id="176166"/>
    <lineage>
        <taxon>Eukaryota</taxon>
        <taxon>Fungi</taxon>
        <taxon>Dikarya</taxon>
        <taxon>Ascomycota</taxon>
        <taxon>Pezizomycotina</taxon>
        <taxon>Eurotiomycetes</taxon>
        <taxon>Eurotiomycetidae</taxon>
        <taxon>Eurotiales</taxon>
        <taxon>Aspergillaceae</taxon>
        <taxon>Aspergillus</taxon>
        <taxon>Aspergillus subgen. Nidulantes</taxon>
    </lineage>
</organism>
<evidence type="ECO:0000256" key="5">
    <source>
        <dbReference type="ARBA" id="ARBA00022840"/>
    </source>
</evidence>
<keyword evidence="4" id="KW-0418">Kinase</keyword>
<dbReference type="SMART" id="SM00220">
    <property type="entry name" value="S_TKc"/>
    <property type="match status" value="1"/>
</dbReference>
<keyword evidence="1" id="KW-0723">Serine/threonine-protein kinase</keyword>
<evidence type="ECO:0000256" key="3">
    <source>
        <dbReference type="ARBA" id="ARBA00022741"/>
    </source>
</evidence>
<reference evidence="7 8" key="1">
    <citation type="submission" date="2024-07" db="EMBL/GenBank/DDBJ databases">
        <title>Section-level genome sequencing and comparative genomics of Aspergillus sections Usti and Cavernicolus.</title>
        <authorList>
            <consortium name="Lawrence Berkeley National Laboratory"/>
            <person name="Nybo J.L."/>
            <person name="Vesth T.C."/>
            <person name="Theobald S."/>
            <person name="Frisvad J.C."/>
            <person name="Larsen T.O."/>
            <person name="Kjaerboelling I."/>
            <person name="Rothschild-Mancinelli K."/>
            <person name="Lyhne E.K."/>
            <person name="Kogle M.E."/>
            <person name="Barry K."/>
            <person name="Clum A."/>
            <person name="Na H."/>
            <person name="Ledsgaard L."/>
            <person name="Lin J."/>
            <person name="Lipzen A."/>
            <person name="Kuo A."/>
            <person name="Riley R."/>
            <person name="Mondo S."/>
            <person name="LaButti K."/>
            <person name="Haridas S."/>
            <person name="Pangalinan J."/>
            <person name="Salamov A.A."/>
            <person name="Simmons B.A."/>
            <person name="Magnuson J.K."/>
            <person name="Chen J."/>
            <person name="Drula E."/>
            <person name="Henrissat B."/>
            <person name="Wiebenga A."/>
            <person name="Lubbers R.J."/>
            <person name="Gomes A.C."/>
            <person name="Makela M.R."/>
            <person name="Stajich J."/>
            <person name="Grigoriev I.V."/>
            <person name="Mortensen U.H."/>
            <person name="De vries R.P."/>
            <person name="Baker S.E."/>
            <person name="Andersen M.R."/>
        </authorList>
    </citation>
    <scope>NUCLEOTIDE SEQUENCE [LARGE SCALE GENOMIC DNA]</scope>
    <source>
        <strain evidence="7 8">CBS 600.67</strain>
    </source>
</reference>
<proteinExistence type="predicted"/>
<evidence type="ECO:0000256" key="4">
    <source>
        <dbReference type="ARBA" id="ARBA00022777"/>
    </source>
</evidence>
<keyword evidence="2" id="KW-0808">Transferase</keyword>
<dbReference type="Pfam" id="PF00069">
    <property type="entry name" value="Pkinase"/>
    <property type="match status" value="1"/>
</dbReference>
<dbReference type="SUPFAM" id="SSF56112">
    <property type="entry name" value="Protein kinase-like (PK-like)"/>
    <property type="match status" value="1"/>
</dbReference>
<keyword evidence="5" id="KW-0067">ATP-binding</keyword>
<comment type="caution">
    <text evidence="7">The sequence shown here is derived from an EMBL/GenBank/DDBJ whole genome shotgun (WGS) entry which is preliminary data.</text>
</comment>
<keyword evidence="3" id="KW-0547">Nucleotide-binding</keyword>
<evidence type="ECO:0000256" key="1">
    <source>
        <dbReference type="ARBA" id="ARBA00022527"/>
    </source>
</evidence>
<evidence type="ECO:0000259" key="6">
    <source>
        <dbReference type="PROSITE" id="PS50011"/>
    </source>
</evidence>
<dbReference type="Gene3D" id="3.30.200.20">
    <property type="entry name" value="Phosphorylase Kinase, domain 1"/>
    <property type="match status" value="1"/>
</dbReference>
<sequence length="376" mass="43086">MEAAGLLKSKLWHRCASEVIKNRYQVIGKLGYGITSTVWLARDMGTRSPNRQSRSYVTLKIGVTAVSMGHQLDNELQMYQRVGRASRHPGRRGVRSLLDSFNIDGPEDKHQCLVHPPLFESVWDFLHRNPVQRLPKPIIALTLQRLFLALDYLHTEYIKANNIMFGFTDDSPFTHAEADELQNPSPRKETDGRTLYIIRELEINPRKLGAPVLCDFGSAVPGDRENLENVQPNFYRAPEVILEVPWSYSIDIWNVGCMIWDIFQGGSLFTGHDPELQKYRSRAHLAEMITLLGPPPLSLLARGEQPLKFFLDTGEFRGKSLSKDLTPLEKRETTLEGQDRESFLRLMRKMLQWEPEKRSSAKELAKDEWICKNTGL</sequence>
<gene>
    <name evidence="7" type="ORF">BDW59DRAFT_168654</name>
</gene>
<dbReference type="Gene3D" id="1.10.510.10">
    <property type="entry name" value="Transferase(Phosphotransferase) domain 1"/>
    <property type="match status" value="1"/>
</dbReference>
<protein>
    <submittedName>
        <fullName evidence="7">Kinase-like domain-containing protein</fullName>
    </submittedName>
</protein>
<dbReference type="PROSITE" id="PS50011">
    <property type="entry name" value="PROTEIN_KINASE_DOM"/>
    <property type="match status" value="1"/>
</dbReference>
<accession>A0ABR4J5S5</accession>
<dbReference type="InterPro" id="IPR011009">
    <property type="entry name" value="Kinase-like_dom_sf"/>
</dbReference>
<name>A0ABR4J5S5_9EURO</name>
<keyword evidence="8" id="KW-1185">Reference proteome</keyword>
<evidence type="ECO:0000256" key="2">
    <source>
        <dbReference type="ARBA" id="ARBA00022679"/>
    </source>
</evidence>
<dbReference type="PANTHER" id="PTHR45646">
    <property type="entry name" value="SERINE/THREONINE-PROTEIN KINASE DOA-RELATED"/>
    <property type="match status" value="1"/>
</dbReference>
<dbReference type="InterPro" id="IPR051175">
    <property type="entry name" value="CLK_kinases"/>
</dbReference>
<dbReference type="InterPro" id="IPR000719">
    <property type="entry name" value="Prot_kinase_dom"/>
</dbReference>
<feature type="domain" description="Protein kinase" evidence="6">
    <location>
        <begin position="24"/>
        <end position="370"/>
    </location>
</feature>
<dbReference type="PANTHER" id="PTHR45646:SF11">
    <property type="entry name" value="SERINE_THREONINE-PROTEIN KINASE DOA"/>
    <property type="match status" value="1"/>
</dbReference>